<name>A0A7W9BM34_9RHOB</name>
<evidence type="ECO:0000313" key="3">
    <source>
        <dbReference type="Proteomes" id="UP000535415"/>
    </source>
</evidence>
<keyword evidence="3" id="KW-1185">Reference proteome</keyword>
<protein>
    <recommendedName>
        <fullName evidence="4">DUF2155 domain-containing protein</fullName>
    </recommendedName>
</protein>
<dbReference type="InterPro" id="IPR019225">
    <property type="entry name" value="DUF2155"/>
</dbReference>
<organism evidence="2 3">
    <name type="scientific">Yoonia ponticola</name>
    <dbReference type="NCBI Taxonomy" id="1524255"/>
    <lineage>
        <taxon>Bacteria</taxon>
        <taxon>Pseudomonadati</taxon>
        <taxon>Pseudomonadota</taxon>
        <taxon>Alphaproteobacteria</taxon>
        <taxon>Rhodobacterales</taxon>
        <taxon>Paracoccaceae</taxon>
        <taxon>Yoonia</taxon>
    </lineage>
</organism>
<dbReference type="AlphaFoldDB" id="A0A7W9BM34"/>
<proteinExistence type="predicted"/>
<feature type="chain" id="PRO_5031177705" description="DUF2155 domain-containing protein" evidence="1">
    <location>
        <begin position="20"/>
        <end position="119"/>
    </location>
</feature>
<dbReference type="RefSeq" id="WP_183529498.1">
    <property type="nucleotide sequence ID" value="NZ_JACIJM010000006.1"/>
</dbReference>
<dbReference type="Pfam" id="PF09923">
    <property type="entry name" value="DUF2155"/>
    <property type="match status" value="1"/>
</dbReference>
<evidence type="ECO:0000256" key="1">
    <source>
        <dbReference type="SAM" id="SignalP"/>
    </source>
</evidence>
<evidence type="ECO:0000313" key="2">
    <source>
        <dbReference type="EMBL" id="MBB5722852.1"/>
    </source>
</evidence>
<dbReference type="Proteomes" id="UP000535415">
    <property type="component" value="Unassembled WGS sequence"/>
</dbReference>
<reference evidence="2 3" key="1">
    <citation type="submission" date="2020-08" db="EMBL/GenBank/DDBJ databases">
        <title>Genomic Encyclopedia of Type Strains, Phase IV (KMG-IV): sequencing the most valuable type-strain genomes for metagenomic binning, comparative biology and taxonomic classification.</title>
        <authorList>
            <person name="Goeker M."/>
        </authorList>
    </citation>
    <scope>NUCLEOTIDE SEQUENCE [LARGE SCALE GENOMIC DNA]</scope>
    <source>
        <strain evidence="2 3">DSM 101064</strain>
    </source>
</reference>
<accession>A0A7W9BM34</accession>
<feature type="signal peptide" evidence="1">
    <location>
        <begin position="1"/>
        <end position="19"/>
    </location>
</feature>
<sequence>MKHLVFVAALALFPCVASAQQAQTAQGGELRVLDKLNGTVTDVSLSTGESTQIGHLSVTLTECRYPRDNPSGDAYANLLVTYRDQVEPAFEGWLIASAPALNAMEHPRYDVWVLRCIRS</sequence>
<evidence type="ECO:0008006" key="4">
    <source>
        <dbReference type="Google" id="ProtNLM"/>
    </source>
</evidence>
<gene>
    <name evidence="2" type="ORF">FHS72_002482</name>
</gene>
<comment type="caution">
    <text evidence="2">The sequence shown here is derived from an EMBL/GenBank/DDBJ whole genome shotgun (WGS) entry which is preliminary data.</text>
</comment>
<keyword evidence="1" id="KW-0732">Signal</keyword>
<dbReference type="EMBL" id="JACIJM010000006">
    <property type="protein sequence ID" value="MBB5722852.1"/>
    <property type="molecule type" value="Genomic_DNA"/>
</dbReference>